<evidence type="ECO:0000313" key="3">
    <source>
        <dbReference type="Proteomes" id="UP000006701"/>
    </source>
</evidence>
<dbReference type="EMBL" id="DS027048">
    <property type="protein sequence ID" value="EAW13457.1"/>
    <property type="molecule type" value="Genomic_DNA"/>
</dbReference>
<dbReference type="KEGG" id="act:ACLA_055040"/>
<keyword evidence="3" id="KW-1185">Reference proteome</keyword>
<dbReference type="RefSeq" id="XP_001274883.1">
    <property type="nucleotide sequence ID" value="XM_001274882.1"/>
</dbReference>
<dbReference type="GeneID" id="4707169"/>
<name>A1C9D3_ASPCL</name>
<gene>
    <name evidence="2" type="ORF">ACLA_055040</name>
</gene>
<evidence type="ECO:0000313" key="2">
    <source>
        <dbReference type="EMBL" id="EAW13457.1"/>
    </source>
</evidence>
<protein>
    <submittedName>
        <fullName evidence="2">Uncharacterized protein</fullName>
    </submittedName>
</protein>
<dbReference type="HOGENOM" id="CLU_2573461_0_0_1"/>
<organism evidence="2 3">
    <name type="scientific">Aspergillus clavatus (strain ATCC 1007 / CBS 513.65 / DSM 816 / NCTC 3887 / NRRL 1 / QM 1276 / 107)</name>
    <dbReference type="NCBI Taxonomy" id="344612"/>
    <lineage>
        <taxon>Eukaryota</taxon>
        <taxon>Fungi</taxon>
        <taxon>Dikarya</taxon>
        <taxon>Ascomycota</taxon>
        <taxon>Pezizomycotina</taxon>
        <taxon>Eurotiomycetes</taxon>
        <taxon>Eurotiomycetidae</taxon>
        <taxon>Eurotiales</taxon>
        <taxon>Aspergillaceae</taxon>
        <taxon>Aspergillus</taxon>
        <taxon>Aspergillus subgen. Fumigati</taxon>
    </lineage>
</organism>
<proteinExistence type="predicted"/>
<dbReference type="Proteomes" id="UP000006701">
    <property type="component" value="Unassembled WGS sequence"/>
</dbReference>
<sequence length="81" mass="9087">MSLPIDQSSSLISLDGSAQRPSRYTLNQSPEPSPWMIRFNAGRELETSSVLGATVYTLVFAADSIELWLQWKSLRKIAEED</sequence>
<evidence type="ECO:0000256" key="1">
    <source>
        <dbReference type="SAM" id="MobiDB-lite"/>
    </source>
</evidence>
<reference evidence="2 3" key="1">
    <citation type="journal article" date="2008" name="PLoS Genet.">
        <title>Genomic islands in the pathogenic filamentous fungus Aspergillus fumigatus.</title>
        <authorList>
            <person name="Fedorova N.D."/>
            <person name="Khaldi N."/>
            <person name="Joardar V.S."/>
            <person name="Maiti R."/>
            <person name="Amedeo P."/>
            <person name="Anderson M.J."/>
            <person name="Crabtree J."/>
            <person name="Silva J.C."/>
            <person name="Badger J.H."/>
            <person name="Albarraq A."/>
            <person name="Angiuoli S."/>
            <person name="Bussey H."/>
            <person name="Bowyer P."/>
            <person name="Cotty P.J."/>
            <person name="Dyer P.S."/>
            <person name="Egan A."/>
            <person name="Galens K."/>
            <person name="Fraser-Liggett C.M."/>
            <person name="Haas B.J."/>
            <person name="Inman J.M."/>
            <person name="Kent R."/>
            <person name="Lemieux S."/>
            <person name="Malavazi I."/>
            <person name="Orvis J."/>
            <person name="Roemer T."/>
            <person name="Ronning C.M."/>
            <person name="Sundaram J.P."/>
            <person name="Sutton G."/>
            <person name="Turner G."/>
            <person name="Venter J.C."/>
            <person name="White O.R."/>
            <person name="Whitty B.R."/>
            <person name="Youngman P."/>
            <person name="Wolfe K.H."/>
            <person name="Goldman G.H."/>
            <person name="Wortman J.R."/>
            <person name="Jiang B."/>
            <person name="Denning D.W."/>
            <person name="Nierman W.C."/>
        </authorList>
    </citation>
    <scope>NUCLEOTIDE SEQUENCE [LARGE SCALE GENOMIC DNA]</scope>
    <source>
        <strain evidence="3">ATCC 1007 / CBS 513.65 / DSM 816 / NCTC 3887 / NRRL 1</strain>
    </source>
</reference>
<feature type="compositionally biased region" description="Polar residues" evidence="1">
    <location>
        <begin position="1"/>
        <end position="12"/>
    </location>
</feature>
<accession>A1C9D3</accession>
<dbReference type="VEuPathDB" id="FungiDB:ACLA_055040"/>
<feature type="compositionally biased region" description="Polar residues" evidence="1">
    <location>
        <begin position="19"/>
        <end position="30"/>
    </location>
</feature>
<dbReference type="AlphaFoldDB" id="A1C9D3"/>
<feature type="region of interest" description="Disordered" evidence="1">
    <location>
        <begin position="1"/>
        <end position="31"/>
    </location>
</feature>